<dbReference type="InterPro" id="IPR043502">
    <property type="entry name" value="DNA/RNA_pol_sf"/>
</dbReference>
<name>A0A8T9MVJ2_9NEIS</name>
<dbReference type="Pfam" id="PF00078">
    <property type="entry name" value="RVT_1"/>
    <property type="match status" value="1"/>
</dbReference>
<evidence type="ECO:0000259" key="2">
    <source>
        <dbReference type="PROSITE" id="PS50878"/>
    </source>
</evidence>
<evidence type="ECO:0000313" key="3">
    <source>
        <dbReference type="EMBL" id="UOP04162.1"/>
    </source>
</evidence>
<dbReference type="InterPro" id="IPR000477">
    <property type="entry name" value="RT_dom"/>
</dbReference>
<dbReference type="AlphaFoldDB" id="A0A8T9MVJ2"/>
<dbReference type="PANTHER" id="PTHR34047:SF8">
    <property type="entry name" value="PROTEIN YKFC"/>
    <property type="match status" value="1"/>
</dbReference>
<dbReference type="GO" id="GO:0003964">
    <property type="term" value="F:RNA-directed DNA polymerase activity"/>
    <property type="evidence" value="ECO:0007669"/>
    <property type="project" value="UniProtKB-KW"/>
</dbReference>
<feature type="domain" description="Reverse transcriptase" evidence="2">
    <location>
        <begin position="1"/>
        <end position="340"/>
    </location>
</feature>
<dbReference type="InterPro" id="IPR051083">
    <property type="entry name" value="GrpII_Intron_Splice-Mob/Def"/>
</dbReference>
<dbReference type="PROSITE" id="PS50878">
    <property type="entry name" value="RT_POL"/>
    <property type="match status" value="1"/>
</dbReference>
<evidence type="ECO:0000313" key="4">
    <source>
        <dbReference type="Proteomes" id="UP000831534"/>
    </source>
</evidence>
<organism evidence="3 4">
    <name type="scientific">Conchiformibius kuhniae</name>
    <dbReference type="NCBI Taxonomy" id="211502"/>
    <lineage>
        <taxon>Bacteria</taxon>
        <taxon>Pseudomonadati</taxon>
        <taxon>Pseudomonadota</taxon>
        <taxon>Betaproteobacteria</taxon>
        <taxon>Neisseriales</taxon>
        <taxon>Neisseriaceae</taxon>
        <taxon>Conchiformibius</taxon>
    </lineage>
</organism>
<gene>
    <name evidence="3" type="primary">drt2</name>
    <name evidence="3" type="ORF">LVJ77_06825</name>
</gene>
<dbReference type="SUPFAM" id="SSF56672">
    <property type="entry name" value="DNA/RNA polymerases"/>
    <property type="match status" value="1"/>
</dbReference>
<keyword evidence="3" id="KW-0548">Nucleotidyltransferase</keyword>
<dbReference type="EMBL" id="CP091521">
    <property type="protein sequence ID" value="UOP04162.1"/>
    <property type="molecule type" value="Genomic_DNA"/>
</dbReference>
<dbReference type="Proteomes" id="UP000831534">
    <property type="component" value="Chromosome"/>
</dbReference>
<dbReference type="NCBIfam" id="NF041746">
    <property type="entry name" value="Drt2"/>
    <property type="match status" value="1"/>
</dbReference>
<dbReference type="KEGG" id="ckh:LVJ77_06825"/>
<keyword evidence="3" id="KW-0808">Transferase</keyword>
<keyword evidence="4" id="KW-1185">Reference proteome</keyword>
<reference evidence="3" key="1">
    <citation type="journal article" date="2022" name="Res Sq">
        <title>Evolution of multicellular longitudinally dividing oral cavity symbionts (Neisseriaceae).</title>
        <authorList>
            <person name="Nyongesa S."/>
            <person name="Weber P."/>
            <person name="Bernet E."/>
            <person name="Pullido F."/>
            <person name="Nieckarz M."/>
            <person name="Delaby M."/>
            <person name="Nieves C."/>
            <person name="Viehboeck T."/>
            <person name="Krause N."/>
            <person name="Rivera-Millot A."/>
            <person name="Nakamura A."/>
            <person name="Vischer N."/>
            <person name="VanNieuwenhze M."/>
            <person name="Brun Y."/>
            <person name="Cava F."/>
            <person name="Bulgheresi S."/>
            <person name="Veyrier F."/>
        </authorList>
    </citation>
    <scope>NUCLEOTIDE SEQUENCE</scope>
    <source>
        <strain evidence="3">17694</strain>
    </source>
</reference>
<dbReference type="PANTHER" id="PTHR34047">
    <property type="entry name" value="NUCLEAR INTRON MATURASE 1, MITOCHONDRIAL-RELATED"/>
    <property type="match status" value="1"/>
</dbReference>
<proteinExistence type="inferred from homology"/>
<protein>
    <submittedName>
        <fullName evidence="3">Antiviral reverse transcriptase Drt2</fullName>
    </submittedName>
</protein>
<sequence>MIKKPNHPWFKKKGYLHFDMPISVKQAESLVLSKQNIKSHSFYPFLHYEIPKLKVRVIDGKITRDKKSNPNIKKRPISYAAHRDSHIFAYYNYILSQKYEDIILNSYNHLDKCVLAFRKLGKSNIDFAKLAFDTIRELGNCSVLALDITGFFDNLNHEILKKSWCRILNTDILPEDHYAVYRAITKFSKINVNDVLQHFCIPKNTANLKSYKRICSAQEFRSFRKQYPNKITQNSKNIGIPQGSPISALLSNIYMLDFDISVFEYINKLNKNFVYMRYCDDILCIVNKENINAVNDFVIKKIEELRLTINQEKTEIVHFSQYQAKQLKSDRALQYLGFIMENNSISLRSTGLTRYSNRMKRGVSLAKQTHRKYSIIRSSRGKPIKKLYKKQLYSRYSHFGRRNFISYGKKAATAFKSKIISKQLYSLHKRLIREIAS</sequence>
<evidence type="ECO:0000256" key="1">
    <source>
        <dbReference type="ARBA" id="ARBA00034120"/>
    </source>
</evidence>
<comment type="similarity">
    <text evidence="1">Belongs to the bacterial reverse transcriptase family.</text>
</comment>
<dbReference type="RefSeq" id="WP_034334397.1">
    <property type="nucleotide sequence ID" value="NZ_CP091521.1"/>
</dbReference>
<keyword evidence="3" id="KW-0695">RNA-directed DNA polymerase</keyword>
<reference evidence="3" key="2">
    <citation type="submission" date="2024-09" db="EMBL/GenBank/DDBJ databases">
        <authorList>
            <person name="Veyrier F.J."/>
        </authorList>
    </citation>
    <scope>NUCLEOTIDE SEQUENCE</scope>
    <source>
        <strain evidence="3">17694</strain>
    </source>
</reference>
<dbReference type="CDD" id="cd01651">
    <property type="entry name" value="RT_G2_intron"/>
    <property type="match status" value="1"/>
</dbReference>
<accession>A0A8T9MVJ2</accession>